<sequence>MRALRSFIISIFLFSAIAASAQNKIQNIERAFNNFLNDEQTRHAMASLCVLDANSGKVLYAKNDQIGLATASTLKTITAASAFSLLGKDFQFQTTLSYSGNITAEGTLKGNLIIAGSGDPTLGSWRYQNKENVVLNQWVEAIRAAGIKKIEGAIIGDDRIFGTQTTPEGWVWQDIGNYYGAGTSGLAWRENQFDIHLKPGSSTSDDARVIKTVPETPYIQIVNELKTGASGTGDRSYAFLPPYSNVAYLRGSWGLGIGKSGISVALPDPAFDCAYRLQDTLKRLGITTSQTATTARLLSLNNQNTPNATQKISTITSPTLSEMAYWFLKKSINLYGESLLKTMALKSGKAATTAKGAETEINFWAAKGIDKSALNIIDGSGLSPGDRITTNAMANVLYLIQKENWFQDFYKALPEYNGMKIKSGTINDVSAFAGYHTDGAGNKYVIVINVNNYSGSGINKKLFRVLDELK</sequence>
<dbReference type="AlphaFoldDB" id="A0A1H9N933"/>
<dbReference type="SUPFAM" id="SSF56601">
    <property type="entry name" value="beta-lactamase/transpeptidase-like"/>
    <property type="match status" value="1"/>
</dbReference>
<proteinExistence type="inferred from homology"/>
<gene>
    <name evidence="4" type="ORF">SAMN04488023_107110</name>
</gene>
<dbReference type="Gene3D" id="3.50.80.20">
    <property type="entry name" value="D-Ala-D-Ala carboxypeptidase C, peptidase S13"/>
    <property type="match status" value="1"/>
</dbReference>
<feature type="signal peptide" evidence="3">
    <location>
        <begin position="1"/>
        <end position="21"/>
    </location>
</feature>
<evidence type="ECO:0000313" key="5">
    <source>
        <dbReference type="Proteomes" id="UP000199572"/>
    </source>
</evidence>
<keyword evidence="2" id="KW-0378">Hydrolase</keyword>
<dbReference type="RefSeq" id="WP_090883150.1">
    <property type="nucleotide sequence ID" value="NZ_FOGG01000007.1"/>
</dbReference>
<dbReference type="InterPro" id="IPR012338">
    <property type="entry name" value="Beta-lactam/transpept-like"/>
</dbReference>
<accession>A0A1H9N933</accession>
<evidence type="ECO:0000256" key="1">
    <source>
        <dbReference type="ARBA" id="ARBA00006096"/>
    </source>
</evidence>
<dbReference type="STRING" id="390241.SAMN04488023_107110"/>
<dbReference type="InterPro" id="IPR000667">
    <property type="entry name" value="Peptidase_S13"/>
</dbReference>
<dbReference type="PANTHER" id="PTHR30023">
    <property type="entry name" value="D-ALANYL-D-ALANINE CARBOXYPEPTIDASE"/>
    <property type="match status" value="1"/>
</dbReference>
<dbReference type="OrthoDB" id="9802627at2"/>
<evidence type="ECO:0000256" key="3">
    <source>
        <dbReference type="SAM" id="SignalP"/>
    </source>
</evidence>
<dbReference type="GO" id="GO:0004185">
    <property type="term" value="F:serine-type carboxypeptidase activity"/>
    <property type="evidence" value="ECO:0007669"/>
    <property type="project" value="InterPro"/>
</dbReference>
<dbReference type="PANTHER" id="PTHR30023:SF0">
    <property type="entry name" value="PENICILLIN-SENSITIVE CARBOXYPEPTIDASE A"/>
    <property type="match status" value="1"/>
</dbReference>
<name>A0A1H9N933_9SPHI</name>
<dbReference type="NCBIfam" id="TIGR00666">
    <property type="entry name" value="PBP4"/>
    <property type="match status" value="1"/>
</dbReference>
<reference evidence="5" key="1">
    <citation type="submission" date="2016-10" db="EMBL/GenBank/DDBJ databases">
        <authorList>
            <person name="Varghese N."/>
            <person name="Submissions S."/>
        </authorList>
    </citation>
    <scope>NUCLEOTIDE SEQUENCE [LARGE SCALE GENOMIC DNA]</scope>
    <source>
        <strain evidence="5">DSM 18610</strain>
    </source>
</reference>
<dbReference type="GO" id="GO:0000270">
    <property type="term" value="P:peptidoglycan metabolic process"/>
    <property type="evidence" value="ECO:0007669"/>
    <property type="project" value="TreeGrafter"/>
</dbReference>
<dbReference type="EMBL" id="FOGG01000007">
    <property type="protein sequence ID" value="SER32418.1"/>
    <property type="molecule type" value="Genomic_DNA"/>
</dbReference>
<evidence type="ECO:0000313" key="4">
    <source>
        <dbReference type="EMBL" id="SER32418.1"/>
    </source>
</evidence>
<dbReference type="Proteomes" id="UP000199572">
    <property type="component" value="Unassembled WGS sequence"/>
</dbReference>
<dbReference type="PRINTS" id="PR00922">
    <property type="entry name" value="DADACBPTASE3"/>
</dbReference>
<keyword evidence="3" id="KW-0732">Signal</keyword>
<dbReference type="Pfam" id="PF02113">
    <property type="entry name" value="Peptidase_S13"/>
    <property type="match status" value="1"/>
</dbReference>
<feature type="chain" id="PRO_5011457805" evidence="3">
    <location>
        <begin position="22"/>
        <end position="470"/>
    </location>
</feature>
<evidence type="ECO:0000256" key="2">
    <source>
        <dbReference type="ARBA" id="ARBA00022801"/>
    </source>
</evidence>
<comment type="similarity">
    <text evidence="1">Belongs to the peptidase S13 family.</text>
</comment>
<keyword evidence="5" id="KW-1185">Reference proteome</keyword>
<keyword evidence="4" id="KW-0121">Carboxypeptidase</keyword>
<dbReference type="Gene3D" id="3.40.710.10">
    <property type="entry name" value="DD-peptidase/beta-lactamase superfamily"/>
    <property type="match status" value="1"/>
</dbReference>
<protein>
    <submittedName>
        <fullName evidence="4">D-alanyl-D-alanine carboxypeptidase / D-alanyl-D-alanine-endopeptidase (Penicillin-binding protein 4)</fullName>
    </submittedName>
</protein>
<keyword evidence="4" id="KW-0645">Protease</keyword>
<dbReference type="GO" id="GO:0006508">
    <property type="term" value="P:proteolysis"/>
    <property type="evidence" value="ECO:0007669"/>
    <property type="project" value="InterPro"/>
</dbReference>
<organism evidence="4 5">
    <name type="scientific">Pedobacter rhizosphaerae</name>
    <dbReference type="NCBI Taxonomy" id="390241"/>
    <lineage>
        <taxon>Bacteria</taxon>
        <taxon>Pseudomonadati</taxon>
        <taxon>Bacteroidota</taxon>
        <taxon>Sphingobacteriia</taxon>
        <taxon>Sphingobacteriales</taxon>
        <taxon>Sphingobacteriaceae</taxon>
        <taxon>Pedobacter</taxon>
    </lineage>
</organism>